<evidence type="ECO:0008006" key="3">
    <source>
        <dbReference type="Google" id="ProtNLM"/>
    </source>
</evidence>
<organism evidence="1 2">
    <name type="scientific">Endozoicomonas lisbonensis</name>
    <dbReference type="NCBI Taxonomy" id="3120522"/>
    <lineage>
        <taxon>Bacteria</taxon>
        <taxon>Pseudomonadati</taxon>
        <taxon>Pseudomonadota</taxon>
        <taxon>Gammaproteobacteria</taxon>
        <taxon>Oceanospirillales</taxon>
        <taxon>Endozoicomonadaceae</taxon>
        <taxon>Endozoicomonas</taxon>
    </lineage>
</organism>
<protein>
    <recommendedName>
        <fullName evidence="3">Glycosyltransferase subfamily 4-like N-terminal domain-containing protein</fullName>
    </recommendedName>
</protein>
<dbReference type="RefSeq" id="WP_354016491.1">
    <property type="nucleotide sequence ID" value="NZ_JBEWTB010000002.1"/>
</dbReference>
<dbReference type="EMBL" id="JBEWTB010000002">
    <property type="protein sequence ID" value="MET4759013.1"/>
    <property type="molecule type" value="Genomic_DNA"/>
</dbReference>
<reference evidence="1 2" key="1">
    <citation type="submission" date="2024-06" db="EMBL/GenBank/DDBJ databases">
        <title>Genomic Encyclopedia of Type Strains, Phase V (KMG-V): Genome sequencing to study the core and pangenomes of soil and plant-associated prokaryotes.</title>
        <authorList>
            <person name="Whitman W."/>
        </authorList>
    </citation>
    <scope>NUCLEOTIDE SEQUENCE [LARGE SCALE GENOMIC DNA]</scope>
    <source>
        <strain evidence="1 2">NE40</strain>
    </source>
</reference>
<dbReference type="Gene3D" id="3.40.50.2000">
    <property type="entry name" value="Glycogen Phosphorylase B"/>
    <property type="match status" value="2"/>
</dbReference>
<gene>
    <name evidence="1" type="ORF">V5J35_004205</name>
</gene>
<comment type="caution">
    <text evidence="1">The sequence shown here is derived from an EMBL/GenBank/DDBJ whole genome shotgun (WGS) entry which is preliminary data.</text>
</comment>
<evidence type="ECO:0000313" key="1">
    <source>
        <dbReference type="EMBL" id="MET4759013.1"/>
    </source>
</evidence>
<name>A0ABV2SQ39_9GAMM</name>
<sequence length="309" mass="35145">MKILQMTTYDLEQPNHGGKLRSYHIRQKLRESFDVETLSFEWDNRNNYETFQVTLDQGKWEELDLNGLLIDWGICTYLEYYNELYTHVMANVKSYDPDVIFLEQPFLWPLVKRLMVDKVVSPNTKIIYSSHNIEVGMKQKIYFDAFPTKVAQAYTDRVDTMEREVITSAHAALAVSKNDSDYISELAPNISVRVFPNGNSKPVNNEQTQKWQKIFSYSECNWVFIGSWHPPNINGLRSLLEAMPDDVDSTRLSLFVLGGAGDGLLSMKGFCQEKYPYLNILGPVSGDDIDAAIMNSSGIVPTGLGGGRK</sequence>
<dbReference type="Proteomes" id="UP001549366">
    <property type="component" value="Unassembled WGS sequence"/>
</dbReference>
<accession>A0ABV2SQ39</accession>
<keyword evidence="2" id="KW-1185">Reference proteome</keyword>
<dbReference type="SUPFAM" id="SSF53756">
    <property type="entry name" value="UDP-Glycosyltransferase/glycogen phosphorylase"/>
    <property type="match status" value="1"/>
</dbReference>
<proteinExistence type="predicted"/>
<evidence type="ECO:0000313" key="2">
    <source>
        <dbReference type="Proteomes" id="UP001549366"/>
    </source>
</evidence>